<name>A0A6A5T8H0_9PLEO</name>
<keyword evidence="3" id="KW-1185">Reference proteome</keyword>
<dbReference type="EMBL" id="ML977055">
    <property type="protein sequence ID" value="KAF1948530.1"/>
    <property type="molecule type" value="Genomic_DNA"/>
</dbReference>
<accession>A0A6A5T8H0</accession>
<dbReference type="OrthoDB" id="5304354at2759"/>
<feature type="domain" description="F-box" evidence="1">
    <location>
        <begin position="1"/>
        <end position="51"/>
    </location>
</feature>
<organism evidence="2 3">
    <name type="scientific">Byssothecium circinans</name>
    <dbReference type="NCBI Taxonomy" id="147558"/>
    <lineage>
        <taxon>Eukaryota</taxon>
        <taxon>Fungi</taxon>
        <taxon>Dikarya</taxon>
        <taxon>Ascomycota</taxon>
        <taxon>Pezizomycotina</taxon>
        <taxon>Dothideomycetes</taxon>
        <taxon>Pleosporomycetidae</taxon>
        <taxon>Pleosporales</taxon>
        <taxon>Massarineae</taxon>
        <taxon>Massarinaceae</taxon>
        <taxon>Byssothecium</taxon>
    </lineage>
</organism>
<proteinExistence type="predicted"/>
<protein>
    <recommendedName>
        <fullName evidence="1">F-box domain-containing protein</fullName>
    </recommendedName>
</protein>
<dbReference type="InterPro" id="IPR001810">
    <property type="entry name" value="F-box_dom"/>
</dbReference>
<dbReference type="PROSITE" id="PS50181">
    <property type="entry name" value="FBOX"/>
    <property type="match status" value="1"/>
</dbReference>
<evidence type="ECO:0000313" key="3">
    <source>
        <dbReference type="Proteomes" id="UP000800035"/>
    </source>
</evidence>
<dbReference type="CDD" id="cd09917">
    <property type="entry name" value="F-box_SF"/>
    <property type="match status" value="1"/>
</dbReference>
<dbReference type="Proteomes" id="UP000800035">
    <property type="component" value="Unassembled WGS sequence"/>
</dbReference>
<dbReference type="AlphaFoldDB" id="A0A6A5T8H0"/>
<evidence type="ECO:0000313" key="2">
    <source>
        <dbReference type="EMBL" id="KAF1948530.1"/>
    </source>
</evidence>
<evidence type="ECO:0000259" key="1">
    <source>
        <dbReference type="PROSITE" id="PS50181"/>
    </source>
</evidence>
<gene>
    <name evidence="2" type="ORF">CC80DRAFT_511277</name>
</gene>
<dbReference type="InterPro" id="IPR036047">
    <property type="entry name" value="F-box-like_dom_sf"/>
</dbReference>
<reference evidence="2" key="1">
    <citation type="journal article" date="2020" name="Stud. Mycol.">
        <title>101 Dothideomycetes genomes: a test case for predicting lifestyles and emergence of pathogens.</title>
        <authorList>
            <person name="Haridas S."/>
            <person name="Albert R."/>
            <person name="Binder M."/>
            <person name="Bloem J."/>
            <person name="Labutti K."/>
            <person name="Salamov A."/>
            <person name="Andreopoulos B."/>
            <person name="Baker S."/>
            <person name="Barry K."/>
            <person name="Bills G."/>
            <person name="Bluhm B."/>
            <person name="Cannon C."/>
            <person name="Castanera R."/>
            <person name="Culley D."/>
            <person name="Daum C."/>
            <person name="Ezra D."/>
            <person name="Gonzalez J."/>
            <person name="Henrissat B."/>
            <person name="Kuo A."/>
            <person name="Liang C."/>
            <person name="Lipzen A."/>
            <person name="Lutzoni F."/>
            <person name="Magnuson J."/>
            <person name="Mondo S."/>
            <person name="Nolan M."/>
            <person name="Ohm R."/>
            <person name="Pangilinan J."/>
            <person name="Park H.-J."/>
            <person name="Ramirez L."/>
            <person name="Alfaro M."/>
            <person name="Sun H."/>
            <person name="Tritt A."/>
            <person name="Yoshinaga Y."/>
            <person name="Zwiers L.-H."/>
            <person name="Turgeon B."/>
            <person name="Goodwin S."/>
            <person name="Spatafora J."/>
            <person name="Crous P."/>
            <person name="Grigoriev I."/>
        </authorList>
    </citation>
    <scope>NUCLEOTIDE SEQUENCE</scope>
    <source>
        <strain evidence="2">CBS 675.92</strain>
    </source>
</reference>
<sequence>MSIISLPPELRLLIAEHLDPRSCFRFALTCREHSRLLSALVATHKELWTRYNTIDTHDAGRLMWNLTKDIIENPKIANYIEDISLPNTRQQVWDAEIWHCDLYAGSPHLLSDDLVQQYASAIRKSPFLDDTLDEFYPASPLKPGWPFGSAWSLEKMIRVGSDWPLAVHLVCQAINLETLRFTEFSLVDEFEFLCWRAAKAHHDPVPPPDLPFQHLKRVAIAFDVVRGFFYDHWAHVFLSIPTVTEFAGYKMGSNTDPDVESLLGYKSKVKELLFQHSFINLKTIDSILARCEALESFTYENGGSCVSDFGAFAPRKVTELLLKHAVHSLEVLTLLDTDGFDYEDEEIDYVSLRGFQKLKILCCSWAVITGDQTDESDVDASLPDGEFFTHEDSGFPNLALRLPESLEVLYLDGSPELPEHWKSLVDLIRDGAASFPNLKRVYARNMGGAAIDDLTEASEERGVVLDQTPHYTLAVDRPLAKLLEGQGVC</sequence>
<dbReference type="SUPFAM" id="SSF81383">
    <property type="entry name" value="F-box domain"/>
    <property type="match status" value="1"/>
</dbReference>